<dbReference type="PANTHER" id="PTHR45947">
    <property type="entry name" value="SULFOQUINOVOSYL TRANSFERASE SQD2"/>
    <property type="match status" value="1"/>
</dbReference>
<comment type="caution">
    <text evidence="3">The sequence shown here is derived from an EMBL/GenBank/DDBJ whole genome shotgun (WGS) entry which is preliminary data.</text>
</comment>
<proteinExistence type="predicted"/>
<feature type="domain" description="Glycosyltransferase subfamily 4-like N-terminal" evidence="2">
    <location>
        <begin position="14"/>
        <end position="194"/>
    </location>
</feature>
<dbReference type="InterPro" id="IPR050194">
    <property type="entry name" value="Glycosyltransferase_grp1"/>
</dbReference>
<dbReference type="EMBL" id="JJQN01000097">
    <property type="protein sequence ID" value="KKH59375.1"/>
    <property type="molecule type" value="Genomic_DNA"/>
</dbReference>
<name>A0A0F8Q122_METMZ</name>
<dbReference type="Proteomes" id="UP000034450">
    <property type="component" value="Unassembled WGS sequence"/>
</dbReference>
<dbReference type="RefSeq" id="WP_048047620.1">
    <property type="nucleotide sequence ID" value="NZ_JJQN01000097.1"/>
</dbReference>
<evidence type="ECO:0000259" key="2">
    <source>
        <dbReference type="Pfam" id="PF13439"/>
    </source>
</evidence>
<organism evidence="3 4">
    <name type="scientific">Methanosarcina mazei</name>
    <name type="common">Methanosarcina frisia</name>
    <dbReference type="NCBI Taxonomy" id="2209"/>
    <lineage>
        <taxon>Archaea</taxon>
        <taxon>Methanobacteriati</taxon>
        <taxon>Methanobacteriota</taxon>
        <taxon>Stenosarchaea group</taxon>
        <taxon>Methanomicrobia</taxon>
        <taxon>Methanosarcinales</taxon>
        <taxon>Methanosarcinaceae</taxon>
        <taxon>Methanosarcina</taxon>
    </lineage>
</organism>
<dbReference type="Pfam" id="PF00534">
    <property type="entry name" value="Glycos_transf_1"/>
    <property type="match status" value="1"/>
</dbReference>
<gene>
    <name evidence="3" type="ORF">DU74_02235</name>
</gene>
<dbReference type="GO" id="GO:0016757">
    <property type="term" value="F:glycosyltransferase activity"/>
    <property type="evidence" value="ECO:0007669"/>
    <property type="project" value="InterPro"/>
</dbReference>
<reference evidence="3 4" key="1">
    <citation type="journal article" date="2015" name="ISME J.">
        <title>Genomic and phenotypic differentiation among Methanosarcina mazei populations from Columbia River sediment.</title>
        <authorList>
            <person name="Youngblut N.D."/>
            <person name="Wirth J.S."/>
            <person name="Henriksen J.R."/>
            <person name="Smith M."/>
            <person name="Simon H."/>
            <person name="Metcalf W.W."/>
            <person name="Whitaker R.J."/>
        </authorList>
    </citation>
    <scope>NUCLEOTIDE SEQUENCE [LARGE SCALE GENOMIC DNA]</scope>
    <source>
        <strain evidence="3 4">1.H.A.2.6</strain>
    </source>
</reference>
<dbReference type="SUPFAM" id="SSF53756">
    <property type="entry name" value="UDP-Glycosyltransferase/glycogen phosphorylase"/>
    <property type="match status" value="1"/>
</dbReference>
<evidence type="ECO:0008006" key="5">
    <source>
        <dbReference type="Google" id="ProtNLM"/>
    </source>
</evidence>
<dbReference type="Pfam" id="PF13439">
    <property type="entry name" value="Glyco_transf_4"/>
    <property type="match status" value="1"/>
</dbReference>
<sequence length="397" mass="45540">MKILQVIPYFSWSYGGPVRNVYELSKMLCERGHSVTIFTTDVFRGHRILDEDKIKFENDVEVRYFKCINNWLASELKFHLSPEMRLAIKNELKDFDVVHLHDYRGISHFYVQQYAKLYKVPYILQARGAAPIKFGRQGMGLTFSKIMFDFVFGQRILKDASKLVALTQTESNQYQQIGGDPSKIVIIPNGIPLSQYDKLPKKGEFRTKYSIKDDDKLILYLGRIHKIKGIDLLIKSFSKLVTEFENLKLVIVGPNDGYLSQLKSEINHLDPKIANRILYTGPIYGLDKTRAYVDADVYVLPSIYETFPSTVLEAFACSTPVVVTDRCGISNFVERVGYVVKYDEMELKNAISNILKNEVLSKKLGDGGRKLVETELNLDVVLYNIENLYREVRGISI</sequence>
<evidence type="ECO:0000259" key="1">
    <source>
        <dbReference type="Pfam" id="PF00534"/>
    </source>
</evidence>
<evidence type="ECO:0000313" key="4">
    <source>
        <dbReference type="Proteomes" id="UP000034450"/>
    </source>
</evidence>
<protein>
    <recommendedName>
        <fullName evidence="5">Glycosyltransferase</fullName>
    </recommendedName>
</protein>
<evidence type="ECO:0000313" key="3">
    <source>
        <dbReference type="EMBL" id="KKH59375.1"/>
    </source>
</evidence>
<dbReference type="InterPro" id="IPR001296">
    <property type="entry name" value="Glyco_trans_1"/>
</dbReference>
<dbReference type="PANTHER" id="PTHR45947:SF3">
    <property type="entry name" value="SULFOQUINOVOSYL TRANSFERASE SQD2"/>
    <property type="match status" value="1"/>
</dbReference>
<dbReference type="AlphaFoldDB" id="A0A0F8Q122"/>
<feature type="domain" description="Glycosyl transferase family 1" evidence="1">
    <location>
        <begin position="203"/>
        <end position="370"/>
    </location>
</feature>
<dbReference type="Gene3D" id="3.40.50.2000">
    <property type="entry name" value="Glycogen Phosphorylase B"/>
    <property type="match status" value="2"/>
</dbReference>
<dbReference type="InterPro" id="IPR028098">
    <property type="entry name" value="Glyco_trans_4-like_N"/>
</dbReference>
<dbReference type="PATRIC" id="fig|2209.85.peg.479"/>
<accession>A0A0F8Q122</accession>